<protein>
    <submittedName>
        <fullName evidence="3">Uncharacterized protein</fullName>
    </submittedName>
</protein>
<keyword evidence="2" id="KW-0378">Hydrolase</keyword>
<dbReference type="Pfam" id="PF03061">
    <property type="entry name" value="4HBT"/>
    <property type="match status" value="1"/>
</dbReference>
<dbReference type="RefSeq" id="WP_036087128.1">
    <property type="nucleotide sequence ID" value="NZ_CBCSHQ010000013.1"/>
</dbReference>
<dbReference type="SUPFAM" id="SSF54637">
    <property type="entry name" value="Thioesterase/thiol ester dehydrase-isomerase"/>
    <property type="match status" value="1"/>
</dbReference>
<dbReference type="eggNOG" id="COG2050">
    <property type="taxonomic scope" value="Bacteria"/>
</dbReference>
<organism evidence="3 4">
    <name type="scientific">Listeria booriae</name>
    <dbReference type="NCBI Taxonomy" id="1552123"/>
    <lineage>
        <taxon>Bacteria</taxon>
        <taxon>Bacillati</taxon>
        <taxon>Bacillota</taxon>
        <taxon>Bacilli</taxon>
        <taxon>Bacillales</taxon>
        <taxon>Listeriaceae</taxon>
        <taxon>Listeria</taxon>
    </lineage>
</organism>
<dbReference type="GO" id="GO:0005829">
    <property type="term" value="C:cytosol"/>
    <property type="evidence" value="ECO:0007669"/>
    <property type="project" value="TreeGrafter"/>
</dbReference>
<dbReference type="GeneID" id="58718185"/>
<dbReference type="PANTHER" id="PTHR43240:SF5">
    <property type="entry name" value="1,4-DIHYDROXY-2-NAPHTHOYL-COA THIOESTERASE 1"/>
    <property type="match status" value="1"/>
</dbReference>
<dbReference type="NCBIfam" id="TIGR00369">
    <property type="entry name" value="unchar_dom_1"/>
    <property type="match status" value="1"/>
</dbReference>
<dbReference type="CDD" id="cd03443">
    <property type="entry name" value="PaaI_thioesterase"/>
    <property type="match status" value="1"/>
</dbReference>
<dbReference type="Gene3D" id="3.10.129.10">
    <property type="entry name" value="Hotdog Thioesterase"/>
    <property type="match status" value="1"/>
</dbReference>
<evidence type="ECO:0000256" key="1">
    <source>
        <dbReference type="ARBA" id="ARBA00008324"/>
    </source>
</evidence>
<comment type="caution">
    <text evidence="3">The sequence shown here is derived from an EMBL/GenBank/DDBJ whole genome shotgun (WGS) entry which is preliminary data.</text>
</comment>
<dbReference type="STRING" id="1552123.EP57_12575"/>
<dbReference type="PANTHER" id="PTHR43240">
    <property type="entry name" value="1,4-DIHYDROXY-2-NAPHTHOYL-COA THIOESTERASE 1"/>
    <property type="match status" value="1"/>
</dbReference>
<accession>A0A099W657</accession>
<name>A0A099W657_9LIST</name>
<proteinExistence type="inferred from homology"/>
<dbReference type="InterPro" id="IPR003736">
    <property type="entry name" value="PAAI_dom"/>
</dbReference>
<reference evidence="3 4" key="1">
    <citation type="submission" date="2014-05" db="EMBL/GenBank/DDBJ databases">
        <title>Novel Listeriaceae from food processing environments.</title>
        <authorList>
            <person name="den Bakker H.C."/>
        </authorList>
    </citation>
    <scope>NUCLEOTIDE SEQUENCE [LARGE SCALE GENOMIC DNA]</scope>
    <source>
        <strain evidence="3 4">FSL A5-0281</strain>
    </source>
</reference>
<evidence type="ECO:0000313" key="3">
    <source>
        <dbReference type="EMBL" id="KGL39888.1"/>
    </source>
</evidence>
<keyword evidence="4" id="KW-1185">Reference proteome</keyword>
<dbReference type="InterPro" id="IPR029069">
    <property type="entry name" value="HotDog_dom_sf"/>
</dbReference>
<comment type="similarity">
    <text evidence="1">Belongs to the thioesterase PaaI family.</text>
</comment>
<dbReference type="OrthoDB" id="9798208at2"/>
<dbReference type="GO" id="GO:0061522">
    <property type="term" value="F:1,4-dihydroxy-2-naphthoyl-CoA thioesterase activity"/>
    <property type="evidence" value="ECO:0007669"/>
    <property type="project" value="TreeGrafter"/>
</dbReference>
<dbReference type="InterPro" id="IPR006683">
    <property type="entry name" value="Thioestr_dom"/>
</dbReference>
<gene>
    <name evidence="3" type="ORF">EP57_12575</name>
</gene>
<dbReference type="Proteomes" id="UP000029844">
    <property type="component" value="Unassembled WGS sequence"/>
</dbReference>
<dbReference type="EMBL" id="JNFA01000025">
    <property type="protein sequence ID" value="KGL39888.1"/>
    <property type="molecule type" value="Genomic_DNA"/>
</dbReference>
<evidence type="ECO:0000256" key="2">
    <source>
        <dbReference type="ARBA" id="ARBA00022801"/>
    </source>
</evidence>
<dbReference type="NCBIfam" id="NF047425">
    <property type="entry name" value="MenI_Listeria"/>
    <property type="match status" value="1"/>
</dbReference>
<evidence type="ECO:0000313" key="4">
    <source>
        <dbReference type="Proteomes" id="UP000029844"/>
    </source>
</evidence>
<sequence length="123" mass="13273">MSLGDFLEMELVEVGTQGACVRMPVGEKTRQPFGFLHGGASVALAEQAASIGASEHVQDGEIVFGLEINANHISSVRDGYVRAEATPVHIGRSTQVWQVEIRSEESGKLVCVSRCTMAVKKMR</sequence>
<dbReference type="AlphaFoldDB" id="A0A099W657"/>